<dbReference type="Proteomes" id="UP001556367">
    <property type="component" value="Unassembled WGS sequence"/>
</dbReference>
<comment type="caution">
    <text evidence="5">The sequence shown here is derived from an EMBL/GenBank/DDBJ whole genome shotgun (WGS) entry which is preliminary data.</text>
</comment>
<name>A0ABR3J803_9AGAR</name>
<dbReference type="PANTHER" id="PTHR39472">
    <property type="entry name" value="EXPRESSED PROTEIN"/>
    <property type="match status" value="1"/>
</dbReference>
<dbReference type="PANTHER" id="PTHR39472:SF1">
    <property type="entry name" value="EXPRESSED PROTEIN"/>
    <property type="match status" value="1"/>
</dbReference>
<dbReference type="Pfam" id="PF05769">
    <property type="entry name" value="SIKE"/>
    <property type="match status" value="1"/>
</dbReference>
<dbReference type="InterPro" id="IPR008555">
    <property type="entry name" value="SIKE"/>
</dbReference>
<feature type="compositionally biased region" description="Polar residues" evidence="4">
    <location>
        <begin position="339"/>
        <end position="349"/>
    </location>
</feature>
<organism evidence="5 6">
    <name type="scientific">Hohenbuehelia grisea</name>
    <dbReference type="NCBI Taxonomy" id="104357"/>
    <lineage>
        <taxon>Eukaryota</taxon>
        <taxon>Fungi</taxon>
        <taxon>Dikarya</taxon>
        <taxon>Basidiomycota</taxon>
        <taxon>Agaricomycotina</taxon>
        <taxon>Agaricomycetes</taxon>
        <taxon>Agaricomycetidae</taxon>
        <taxon>Agaricales</taxon>
        <taxon>Pleurotineae</taxon>
        <taxon>Pleurotaceae</taxon>
        <taxon>Hohenbuehelia</taxon>
    </lineage>
</organism>
<proteinExistence type="inferred from homology"/>
<evidence type="ECO:0000256" key="1">
    <source>
        <dbReference type="ARBA" id="ARBA00005537"/>
    </source>
</evidence>
<reference evidence="6" key="1">
    <citation type="submission" date="2024-06" db="EMBL/GenBank/DDBJ databases">
        <title>Multi-omics analyses provide insights into the biosynthesis of the anticancer antibiotic pleurotin in Hohenbuehelia grisea.</title>
        <authorList>
            <person name="Weaver J.A."/>
            <person name="Alberti F."/>
        </authorList>
    </citation>
    <scope>NUCLEOTIDE SEQUENCE [LARGE SCALE GENOMIC DNA]</scope>
    <source>
        <strain evidence="6">T-177</strain>
    </source>
</reference>
<evidence type="ECO:0000256" key="4">
    <source>
        <dbReference type="SAM" id="MobiDB-lite"/>
    </source>
</evidence>
<keyword evidence="2 3" id="KW-0175">Coiled coil</keyword>
<gene>
    <name evidence="5" type="ORF">HGRIS_008450</name>
</gene>
<dbReference type="EMBL" id="JASNQZ010000011">
    <property type="protein sequence ID" value="KAL0951779.1"/>
    <property type="molecule type" value="Genomic_DNA"/>
</dbReference>
<accession>A0ABR3J803</accession>
<feature type="compositionally biased region" description="Polar residues" evidence="4">
    <location>
        <begin position="255"/>
        <end position="278"/>
    </location>
</feature>
<feature type="coiled-coil region" evidence="3">
    <location>
        <begin position="76"/>
        <end position="103"/>
    </location>
</feature>
<evidence type="ECO:0000256" key="2">
    <source>
        <dbReference type="ARBA" id="ARBA00023054"/>
    </source>
</evidence>
<comment type="similarity">
    <text evidence="1">Belongs to the SIKE family.</text>
</comment>
<sequence>MDNELFRVWQLIHELSDQLSLNQKITTTLYTQAGGLKHEADESVSGFSLRRFNTDLSKEVFESELERTNAQIIIENQTLLHENKQLSLLLKEYENTMETIMAKFRNHALAAQQHELTLTRHYETLLLARESQMMSSDLTTSTNFARSVHRLSHHLRNLLRSMAGEIPDAEMLVEPDFNQDTEPVDIEELQSLIDALDAKSIEGGNDWVVERETEITRLEKENEELRKMLGIDVESLSANGISLDADRIDSVRHPQLSQQRRNGSHMQGGSDSWISSRPSYWEPGTGTADMGQGGGAPLQRAMELQPGPRVNVVRRPAMFGGAARGRGVSLGVGPPPGSASTATWNNQPPSQAPLLPWQPPGGSSLDLSR</sequence>
<keyword evidence="6" id="KW-1185">Reference proteome</keyword>
<evidence type="ECO:0000256" key="3">
    <source>
        <dbReference type="SAM" id="Coils"/>
    </source>
</evidence>
<evidence type="ECO:0000313" key="5">
    <source>
        <dbReference type="EMBL" id="KAL0951779.1"/>
    </source>
</evidence>
<protein>
    <submittedName>
        <fullName evidence="5">Uncharacterized protein</fullName>
    </submittedName>
</protein>
<feature type="region of interest" description="Disordered" evidence="4">
    <location>
        <begin position="252"/>
        <end position="295"/>
    </location>
</feature>
<evidence type="ECO:0000313" key="6">
    <source>
        <dbReference type="Proteomes" id="UP001556367"/>
    </source>
</evidence>
<feature type="region of interest" description="Disordered" evidence="4">
    <location>
        <begin position="322"/>
        <end position="369"/>
    </location>
</feature>